<evidence type="ECO:0000256" key="7">
    <source>
        <dbReference type="ARBA" id="ARBA00022842"/>
    </source>
</evidence>
<protein>
    <recommendedName>
        <fullName evidence="8">Acetate kinase</fullName>
        <ecNumber evidence="8">2.7.2.1</ecNumber>
    </recommendedName>
    <alternativeName>
        <fullName evidence="8">Acetokinase</fullName>
    </alternativeName>
</protein>
<comment type="subunit">
    <text evidence="8">Homodimer.</text>
</comment>
<dbReference type="SUPFAM" id="SSF53067">
    <property type="entry name" value="Actin-like ATPase domain"/>
    <property type="match status" value="2"/>
</dbReference>
<dbReference type="Pfam" id="PF00871">
    <property type="entry name" value="Acetate_kinase"/>
    <property type="match status" value="1"/>
</dbReference>
<comment type="subcellular location">
    <subcellularLocation>
        <location evidence="8">Cytoplasm</location>
    </subcellularLocation>
</comment>
<keyword evidence="4 8" id="KW-0547">Nucleotide-binding</keyword>
<dbReference type="InterPro" id="IPR000890">
    <property type="entry name" value="Aliphatic_acid_kin_short-chain"/>
</dbReference>
<organism evidence="10 11">
    <name type="scientific">Breoghania corrubedonensis</name>
    <dbReference type="NCBI Taxonomy" id="665038"/>
    <lineage>
        <taxon>Bacteria</taxon>
        <taxon>Pseudomonadati</taxon>
        <taxon>Pseudomonadota</taxon>
        <taxon>Alphaproteobacteria</taxon>
        <taxon>Hyphomicrobiales</taxon>
        <taxon>Stappiaceae</taxon>
        <taxon>Breoghania</taxon>
    </lineage>
</organism>
<dbReference type="PANTHER" id="PTHR21060:SF17">
    <property type="entry name" value="PROPIONATE KINASE"/>
    <property type="match status" value="1"/>
</dbReference>
<dbReference type="GO" id="GO:0008776">
    <property type="term" value="F:acetate kinase activity"/>
    <property type="evidence" value="ECO:0007669"/>
    <property type="project" value="UniProtKB-UniRule"/>
</dbReference>
<feature type="binding site" evidence="8">
    <location>
        <begin position="205"/>
        <end position="209"/>
    </location>
    <ligand>
        <name>ATP</name>
        <dbReference type="ChEBI" id="CHEBI:30616"/>
    </ligand>
</feature>
<feature type="binding site" evidence="8">
    <location>
        <begin position="280"/>
        <end position="282"/>
    </location>
    <ligand>
        <name>ATP</name>
        <dbReference type="ChEBI" id="CHEBI:30616"/>
    </ligand>
</feature>
<evidence type="ECO:0000256" key="9">
    <source>
        <dbReference type="RuleBase" id="RU003835"/>
    </source>
</evidence>
<feature type="binding site" evidence="8">
    <location>
        <begin position="328"/>
        <end position="332"/>
    </location>
    <ligand>
        <name>ATP</name>
        <dbReference type="ChEBI" id="CHEBI:30616"/>
    </ligand>
</feature>
<dbReference type="HAMAP" id="MF_00020">
    <property type="entry name" value="Acetate_kinase"/>
    <property type="match status" value="1"/>
</dbReference>
<evidence type="ECO:0000313" key="11">
    <source>
        <dbReference type="Proteomes" id="UP000244081"/>
    </source>
</evidence>
<evidence type="ECO:0000256" key="2">
    <source>
        <dbReference type="ARBA" id="ARBA00022679"/>
    </source>
</evidence>
<dbReference type="GO" id="GO:0006083">
    <property type="term" value="P:acetate metabolic process"/>
    <property type="evidence" value="ECO:0007669"/>
    <property type="project" value="TreeGrafter"/>
</dbReference>
<dbReference type="PANTHER" id="PTHR21060">
    <property type="entry name" value="ACETATE KINASE"/>
    <property type="match status" value="1"/>
</dbReference>
<dbReference type="PROSITE" id="PS01076">
    <property type="entry name" value="ACETATE_KINASE_2"/>
    <property type="match status" value="1"/>
</dbReference>
<keyword evidence="8" id="KW-0963">Cytoplasm</keyword>
<dbReference type="Proteomes" id="UP000244081">
    <property type="component" value="Unassembled WGS sequence"/>
</dbReference>
<keyword evidence="11" id="KW-1185">Reference proteome</keyword>
<comment type="function">
    <text evidence="8">Catalyzes the formation of acetyl phosphate from acetate and ATP. Can also catalyze the reverse reaction.</text>
</comment>
<dbReference type="Gene3D" id="3.30.420.40">
    <property type="match status" value="2"/>
</dbReference>
<keyword evidence="6 8" id="KW-0067">ATP-binding</keyword>
<dbReference type="AlphaFoldDB" id="A0A2T5VI32"/>
<evidence type="ECO:0000256" key="6">
    <source>
        <dbReference type="ARBA" id="ARBA00022840"/>
    </source>
</evidence>
<dbReference type="InterPro" id="IPR004372">
    <property type="entry name" value="Ac/propionate_kinase"/>
</dbReference>
<dbReference type="EC" id="2.7.2.1" evidence="8"/>
<dbReference type="GO" id="GO:0005829">
    <property type="term" value="C:cytosol"/>
    <property type="evidence" value="ECO:0007669"/>
    <property type="project" value="TreeGrafter"/>
</dbReference>
<comment type="catalytic activity">
    <reaction evidence="8">
        <text>acetate + ATP = acetyl phosphate + ADP</text>
        <dbReference type="Rhea" id="RHEA:11352"/>
        <dbReference type="ChEBI" id="CHEBI:22191"/>
        <dbReference type="ChEBI" id="CHEBI:30089"/>
        <dbReference type="ChEBI" id="CHEBI:30616"/>
        <dbReference type="ChEBI" id="CHEBI:456216"/>
        <dbReference type="EC" id="2.7.2.1"/>
    </reaction>
</comment>
<dbReference type="InterPro" id="IPR043129">
    <property type="entry name" value="ATPase_NBD"/>
</dbReference>
<dbReference type="GO" id="GO:0000287">
    <property type="term" value="F:magnesium ion binding"/>
    <property type="evidence" value="ECO:0007669"/>
    <property type="project" value="UniProtKB-UniRule"/>
</dbReference>
<dbReference type="GO" id="GO:0005524">
    <property type="term" value="F:ATP binding"/>
    <property type="evidence" value="ECO:0007669"/>
    <property type="project" value="UniProtKB-KW"/>
</dbReference>
<feature type="site" description="Transition state stabilizer" evidence="8">
    <location>
        <position position="177"/>
    </location>
</feature>
<feature type="binding site" evidence="8">
    <location>
        <position position="10"/>
    </location>
    <ligand>
        <name>Mg(2+)</name>
        <dbReference type="ChEBI" id="CHEBI:18420"/>
    </ligand>
</feature>
<comment type="similarity">
    <text evidence="1 8 9">Belongs to the acetokinase family.</text>
</comment>
<sequence length="409" mass="43344">MRANLVLVVNCGSSSLKCAVFSPADADPRIRGLAECIGTREARLTIKSGDKHTEIAMPNGVHRDALEHFLTALREQGLLEAIGAVGHRVVHGGETFKTSTLITPTVLSDIEACSSLAPLHNPANLAGIYGAMKALPDLPQIAVFDTAFHQTMEPEAYLYGLPRGLYRELGVRRYGFHGISHCYVATEALRLLALPREDHCLVIAHLGNGASATAVLNGKVMDTTMGMTPLEGLIMGTRSGDVDFGALAHVARRRGLDVTELEHMLNRDSGLLGLSELSSDCRELEAAAAAGHEGARTALSVFAHSIARHVGGLAMSLPRLDALVFTGGIGENSVKVRSDVVSRLAALGLREDCAANSAVQHRGPRVIGRGPGGVVAVIPTNEERMIALDTFTLTGLAPRPVEEAKAMVQ</sequence>
<proteinExistence type="inferred from homology"/>
<dbReference type="UniPathway" id="UPA00340">
    <property type="reaction ID" value="UER00458"/>
</dbReference>
<evidence type="ECO:0000256" key="8">
    <source>
        <dbReference type="HAMAP-Rule" id="MF_00020"/>
    </source>
</evidence>
<dbReference type="InterPro" id="IPR023865">
    <property type="entry name" value="Aliphatic_acid_kinase_CS"/>
</dbReference>
<evidence type="ECO:0000256" key="3">
    <source>
        <dbReference type="ARBA" id="ARBA00022723"/>
    </source>
</evidence>
<name>A0A2T5VI32_9HYPH</name>
<dbReference type="CDD" id="cd24010">
    <property type="entry name" value="ASKHA_NBD_AcK_PK"/>
    <property type="match status" value="1"/>
</dbReference>
<accession>A0A2T5VI32</accession>
<feature type="binding site" evidence="8">
    <location>
        <position position="382"/>
    </location>
    <ligand>
        <name>Mg(2+)</name>
        <dbReference type="ChEBI" id="CHEBI:18420"/>
    </ligand>
</feature>
<comment type="cofactor">
    <cofactor evidence="8">
        <name>Mg(2+)</name>
        <dbReference type="ChEBI" id="CHEBI:18420"/>
    </cofactor>
    <cofactor evidence="8">
        <name>Mn(2+)</name>
        <dbReference type="ChEBI" id="CHEBI:29035"/>
    </cofactor>
    <text evidence="8">Mg(2+). Can also accept Mn(2+).</text>
</comment>
<dbReference type="NCBIfam" id="TIGR00016">
    <property type="entry name" value="ackA"/>
    <property type="match status" value="1"/>
</dbReference>
<dbReference type="PROSITE" id="PS01075">
    <property type="entry name" value="ACETATE_KINASE_1"/>
    <property type="match status" value="1"/>
</dbReference>
<evidence type="ECO:0000313" key="10">
    <source>
        <dbReference type="EMBL" id="PTW63413.1"/>
    </source>
</evidence>
<comment type="caution">
    <text evidence="10">The sequence shown here is derived from an EMBL/GenBank/DDBJ whole genome shotgun (WGS) entry which is preliminary data.</text>
</comment>
<evidence type="ECO:0000256" key="4">
    <source>
        <dbReference type="ARBA" id="ARBA00022741"/>
    </source>
</evidence>
<dbReference type="EMBL" id="QAYG01000001">
    <property type="protein sequence ID" value="PTW63413.1"/>
    <property type="molecule type" value="Genomic_DNA"/>
</dbReference>
<dbReference type="RefSeq" id="WP_107988845.1">
    <property type="nucleotide sequence ID" value="NZ_QAYG01000001.1"/>
</dbReference>
<dbReference type="PIRSF" id="PIRSF000722">
    <property type="entry name" value="Acetate_prop_kin"/>
    <property type="match status" value="1"/>
</dbReference>
<reference evidence="10 11" key="1">
    <citation type="submission" date="2018-04" db="EMBL/GenBank/DDBJ databases">
        <title>Genomic Encyclopedia of Archaeal and Bacterial Type Strains, Phase II (KMG-II): from individual species to whole genera.</title>
        <authorList>
            <person name="Goeker M."/>
        </authorList>
    </citation>
    <scope>NUCLEOTIDE SEQUENCE [LARGE SCALE GENOMIC DNA]</scope>
    <source>
        <strain evidence="10 11">DSM 23382</strain>
    </source>
</reference>
<feature type="binding site" evidence="8">
    <location>
        <position position="17"/>
    </location>
    <ligand>
        <name>ATP</name>
        <dbReference type="ChEBI" id="CHEBI:30616"/>
    </ligand>
</feature>
<gene>
    <name evidence="8" type="primary">ackA</name>
    <name evidence="10" type="ORF">C8N35_1011466</name>
</gene>
<dbReference type="GO" id="GO:0006085">
    <property type="term" value="P:acetyl-CoA biosynthetic process"/>
    <property type="evidence" value="ECO:0007669"/>
    <property type="project" value="UniProtKB-UniRule"/>
</dbReference>
<keyword evidence="2 8" id="KW-0808">Transferase</keyword>
<feature type="active site" description="Proton donor/acceptor" evidence="8">
    <location>
        <position position="145"/>
    </location>
</feature>
<evidence type="ECO:0000256" key="5">
    <source>
        <dbReference type="ARBA" id="ARBA00022777"/>
    </source>
</evidence>
<comment type="pathway">
    <text evidence="8">Metabolic intermediate biosynthesis; acetyl-CoA biosynthesis; acetyl-CoA from acetate: step 1/2.</text>
</comment>
<feature type="site" description="Transition state stabilizer" evidence="8">
    <location>
        <position position="238"/>
    </location>
</feature>
<dbReference type="PRINTS" id="PR00471">
    <property type="entry name" value="ACETATEKNASE"/>
</dbReference>
<evidence type="ECO:0000256" key="1">
    <source>
        <dbReference type="ARBA" id="ARBA00008748"/>
    </source>
</evidence>
<keyword evidence="7 8" id="KW-0460">Magnesium</keyword>
<feature type="binding site" evidence="8">
    <location>
        <position position="88"/>
    </location>
    <ligand>
        <name>substrate</name>
    </ligand>
</feature>
<keyword evidence="3 8" id="KW-0479">Metal-binding</keyword>
<dbReference type="OrthoDB" id="9802453at2"/>
<keyword evidence="5 8" id="KW-0418">Kinase</keyword>